<gene>
    <name evidence="10" type="ORF">H7F49_06675</name>
</gene>
<feature type="domain" description="FAD dependent oxidoreductase" evidence="9">
    <location>
        <begin position="118"/>
        <end position="353"/>
    </location>
</feature>
<dbReference type="PROSITE" id="PS51318">
    <property type="entry name" value="TAT"/>
    <property type="match status" value="1"/>
</dbReference>
<keyword evidence="4" id="KW-0274">FAD</keyword>
<dbReference type="InterPro" id="IPR023209">
    <property type="entry name" value="DAO"/>
</dbReference>
<evidence type="ECO:0000256" key="2">
    <source>
        <dbReference type="ARBA" id="ARBA00006730"/>
    </source>
</evidence>
<comment type="catalytic activity">
    <reaction evidence="8">
        <text>a D-alpha-amino acid + O2 + H2O = a 2-oxocarboxylate + H2O2 + NH4(+)</text>
        <dbReference type="Rhea" id="RHEA:21816"/>
        <dbReference type="ChEBI" id="CHEBI:15377"/>
        <dbReference type="ChEBI" id="CHEBI:15379"/>
        <dbReference type="ChEBI" id="CHEBI:16240"/>
        <dbReference type="ChEBI" id="CHEBI:28938"/>
        <dbReference type="ChEBI" id="CHEBI:35179"/>
        <dbReference type="ChEBI" id="CHEBI:59871"/>
        <dbReference type="EC" id="1.4.3.3"/>
    </reaction>
    <physiologicalReaction direction="left-to-right" evidence="8">
        <dbReference type="Rhea" id="RHEA:21817"/>
    </physiologicalReaction>
</comment>
<evidence type="ECO:0000313" key="10">
    <source>
        <dbReference type="EMBL" id="MBC2651381.1"/>
    </source>
</evidence>
<comment type="similarity">
    <text evidence="2">Belongs to the DAMOX/DASOX family.</text>
</comment>
<sequence>MDRTTGRRAVLKGASGLVGLAALQACAPGGRVAALPGPGVGGRAQARLVPLRITRDQLIDVKCCIRPLRAAGPNLAAETVGDTLVIHNYGHGGSGWSLSWGSAEIAVGKALTTLPAEIAVVGCGIIGLTTAVVAQRAGLKVTIYAREMIQRTRSFRASGSFTPGSRIALAEPAGPQFPAEWEAMARLSWKAFRTCLGLPGKPVDFGDHYALSDKPIEKRHWTPDPAITGNWRTTGLPQQNSEFAHLDERIKDIVPQGVDLGPDENPFALPYAQRTTQMYFNFPSYAKMLMDEFFGHGGRFVMRDFHSPAEFAQLPQKVVIHCTGYAARDLWQDQTIIPVRGQTGWLAPQTEANYAVRYKNVLLLSKADGVAVMNNNPDMGDMLGVGNSMELATIADIEAGLAIIAPALAPRAA</sequence>
<organism evidence="10 11">
    <name type="scientific">Novosphingobium aerophilum</name>
    <dbReference type="NCBI Taxonomy" id="2839843"/>
    <lineage>
        <taxon>Bacteria</taxon>
        <taxon>Pseudomonadati</taxon>
        <taxon>Pseudomonadota</taxon>
        <taxon>Alphaproteobacteria</taxon>
        <taxon>Sphingomonadales</taxon>
        <taxon>Sphingomonadaceae</taxon>
        <taxon>Novosphingobium</taxon>
    </lineage>
</organism>
<dbReference type="SUPFAM" id="SSF51971">
    <property type="entry name" value="Nucleotide-binding domain"/>
    <property type="match status" value="1"/>
</dbReference>
<evidence type="ECO:0000256" key="3">
    <source>
        <dbReference type="ARBA" id="ARBA00022630"/>
    </source>
</evidence>
<dbReference type="GO" id="GO:0005737">
    <property type="term" value="C:cytoplasm"/>
    <property type="evidence" value="ECO:0007669"/>
    <property type="project" value="TreeGrafter"/>
</dbReference>
<dbReference type="EMBL" id="JACLAU010000006">
    <property type="protein sequence ID" value="MBC2651381.1"/>
    <property type="molecule type" value="Genomic_DNA"/>
</dbReference>
<keyword evidence="3" id="KW-0285">Flavoprotein</keyword>
<dbReference type="PROSITE" id="PS00677">
    <property type="entry name" value="DAO"/>
    <property type="match status" value="1"/>
</dbReference>
<protein>
    <recommendedName>
        <fullName evidence="7">D-amino-acid oxidase</fullName>
        <ecNumber evidence="6">1.4.3.3</ecNumber>
    </recommendedName>
</protein>
<evidence type="ECO:0000256" key="1">
    <source>
        <dbReference type="ARBA" id="ARBA00001974"/>
    </source>
</evidence>
<evidence type="ECO:0000313" key="11">
    <source>
        <dbReference type="Proteomes" id="UP000520156"/>
    </source>
</evidence>
<dbReference type="GO" id="GO:0019478">
    <property type="term" value="P:D-amino acid catabolic process"/>
    <property type="evidence" value="ECO:0007669"/>
    <property type="project" value="TreeGrafter"/>
</dbReference>
<evidence type="ECO:0000256" key="7">
    <source>
        <dbReference type="ARBA" id="ARBA00039751"/>
    </source>
</evidence>
<comment type="cofactor">
    <cofactor evidence="1">
        <name>FAD</name>
        <dbReference type="ChEBI" id="CHEBI:57692"/>
    </cofactor>
</comment>
<dbReference type="InterPro" id="IPR006076">
    <property type="entry name" value="FAD-dep_OxRdtase"/>
</dbReference>
<dbReference type="AlphaFoldDB" id="A0A7X1KBK2"/>
<dbReference type="PANTHER" id="PTHR11530">
    <property type="entry name" value="D-AMINO ACID OXIDASE"/>
    <property type="match status" value="1"/>
</dbReference>
<evidence type="ECO:0000259" key="9">
    <source>
        <dbReference type="Pfam" id="PF01266"/>
    </source>
</evidence>
<accession>A0A7X1KBK2</accession>
<dbReference type="GO" id="GO:0071949">
    <property type="term" value="F:FAD binding"/>
    <property type="evidence" value="ECO:0007669"/>
    <property type="project" value="InterPro"/>
</dbReference>
<reference evidence="10 11" key="1">
    <citation type="submission" date="2020-08" db="EMBL/GenBank/DDBJ databases">
        <title>The genome sequence of Novosphingobium flavum 4Y4.</title>
        <authorList>
            <person name="Liu Y."/>
        </authorList>
    </citation>
    <scope>NUCLEOTIDE SEQUENCE [LARGE SCALE GENOMIC DNA]</scope>
    <source>
        <strain evidence="10 11">4Y4</strain>
    </source>
</reference>
<evidence type="ECO:0000256" key="8">
    <source>
        <dbReference type="ARBA" id="ARBA00049547"/>
    </source>
</evidence>
<dbReference type="RefSeq" id="WP_185682824.1">
    <property type="nucleotide sequence ID" value="NZ_JACLAV010000006.1"/>
</dbReference>
<keyword evidence="11" id="KW-1185">Reference proteome</keyword>
<dbReference type="PROSITE" id="PS51257">
    <property type="entry name" value="PROKAR_LIPOPROTEIN"/>
    <property type="match status" value="1"/>
</dbReference>
<dbReference type="PANTHER" id="PTHR11530:SF11">
    <property type="entry name" value="D-ASPARTATE OXIDASE"/>
    <property type="match status" value="1"/>
</dbReference>
<name>A0A7X1KBK2_9SPHN</name>
<dbReference type="EC" id="1.4.3.3" evidence="6"/>
<dbReference type="Proteomes" id="UP000520156">
    <property type="component" value="Unassembled WGS sequence"/>
</dbReference>
<evidence type="ECO:0000256" key="5">
    <source>
        <dbReference type="ARBA" id="ARBA00023002"/>
    </source>
</evidence>
<keyword evidence="5" id="KW-0560">Oxidoreductase</keyword>
<evidence type="ECO:0000256" key="4">
    <source>
        <dbReference type="ARBA" id="ARBA00022827"/>
    </source>
</evidence>
<dbReference type="Pfam" id="PF01266">
    <property type="entry name" value="DAO"/>
    <property type="match status" value="1"/>
</dbReference>
<dbReference type="InterPro" id="IPR006181">
    <property type="entry name" value="D-amino_acid_oxidase_CS"/>
</dbReference>
<evidence type="ECO:0000256" key="6">
    <source>
        <dbReference type="ARBA" id="ARBA00039101"/>
    </source>
</evidence>
<comment type="caution">
    <text evidence="10">The sequence shown here is derived from an EMBL/GenBank/DDBJ whole genome shotgun (WGS) entry which is preliminary data.</text>
</comment>
<dbReference type="InterPro" id="IPR006311">
    <property type="entry name" value="TAT_signal"/>
</dbReference>
<dbReference type="GO" id="GO:0003884">
    <property type="term" value="F:D-amino-acid oxidase activity"/>
    <property type="evidence" value="ECO:0007669"/>
    <property type="project" value="UniProtKB-EC"/>
</dbReference>
<proteinExistence type="inferred from homology"/>
<dbReference type="Gene3D" id="3.40.50.720">
    <property type="entry name" value="NAD(P)-binding Rossmann-like Domain"/>
    <property type="match status" value="2"/>
</dbReference>